<feature type="transmembrane region" description="Helical" evidence="11">
    <location>
        <begin position="255"/>
        <end position="272"/>
    </location>
</feature>
<evidence type="ECO:0000256" key="7">
    <source>
        <dbReference type="ARBA" id="ARBA00022989"/>
    </source>
</evidence>
<dbReference type="Pfam" id="PF02653">
    <property type="entry name" value="BPD_transp_2"/>
    <property type="match status" value="1"/>
</dbReference>
<keyword evidence="7 11" id="KW-1133">Transmembrane helix</keyword>
<evidence type="ECO:0000313" key="13">
    <source>
        <dbReference type="Proteomes" id="UP000186406"/>
    </source>
</evidence>
<dbReference type="EMBL" id="FRXO01000004">
    <property type="protein sequence ID" value="SHO65908.1"/>
    <property type="molecule type" value="Genomic_DNA"/>
</dbReference>
<feature type="transmembrane region" description="Helical" evidence="11">
    <location>
        <begin position="23"/>
        <end position="43"/>
    </location>
</feature>
<feature type="transmembrane region" description="Helical" evidence="11">
    <location>
        <begin position="55"/>
        <end position="75"/>
    </location>
</feature>
<evidence type="ECO:0000256" key="10">
    <source>
        <dbReference type="ARBA" id="ARBA00039381"/>
    </source>
</evidence>
<feature type="transmembrane region" description="Helical" evidence="11">
    <location>
        <begin position="176"/>
        <end position="193"/>
    </location>
</feature>
<comment type="function">
    <text evidence="9">Part of the ABC transporter complex LsrABCD involved in autoinducer 2 (AI-2) import. Probably responsible for the translocation of the substrate across the membrane.</text>
</comment>
<dbReference type="RefSeq" id="WP_084564583.1">
    <property type="nucleotide sequence ID" value="NZ_FRXO01000004.1"/>
</dbReference>
<dbReference type="PANTHER" id="PTHR32196:SF71">
    <property type="entry name" value="AUTOINDUCER 2 IMPORT SYSTEM PERMEASE PROTEIN LSRD"/>
    <property type="match status" value="1"/>
</dbReference>
<comment type="subunit">
    <text evidence="2">The complex is composed of two ATP-binding proteins (LsrA), two transmembrane proteins (LsrC and LsrD) and a solute-binding protein (LsrB).</text>
</comment>
<dbReference type="GO" id="GO:0005886">
    <property type="term" value="C:plasma membrane"/>
    <property type="evidence" value="ECO:0007669"/>
    <property type="project" value="UniProtKB-SubCell"/>
</dbReference>
<evidence type="ECO:0000256" key="1">
    <source>
        <dbReference type="ARBA" id="ARBA00004651"/>
    </source>
</evidence>
<dbReference type="PANTHER" id="PTHR32196">
    <property type="entry name" value="ABC TRANSPORTER PERMEASE PROTEIN YPHD-RELATED-RELATED"/>
    <property type="match status" value="1"/>
</dbReference>
<gene>
    <name evidence="12" type="ORF">SAMN02745172_02557</name>
</gene>
<feature type="transmembrane region" description="Helical" evidence="11">
    <location>
        <begin position="305"/>
        <end position="324"/>
    </location>
</feature>
<evidence type="ECO:0000256" key="9">
    <source>
        <dbReference type="ARBA" id="ARBA00025439"/>
    </source>
</evidence>
<dbReference type="AlphaFoldDB" id="A0A1M7ZLY0"/>
<feature type="transmembrane region" description="Helical" evidence="11">
    <location>
        <begin position="135"/>
        <end position="156"/>
    </location>
</feature>
<dbReference type="STRING" id="1123029.SAMN02745172_02557"/>
<evidence type="ECO:0000313" key="12">
    <source>
        <dbReference type="EMBL" id="SHO65908.1"/>
    </source>
</evidence>
<keyword evidence="6 11" id="KW-0812">Transmembrane</keyword>
<evidence type="ECO:0000256" key="4">
    <source>
        <dbReference type="ARBA" id="ARBA00022475"/>
    </source>
</evidence>
<evidence type="ECO:0000256" key="11">
    <source>
        <dbReference type="SAM" id="Phobius"/>
    </source>
</evidence>
<keyword evidence="13" id="KW-1185">Reference proteome</keyword>
<name>A0A1M7ZLY0_9HYPH</name>
<evidence type="ECO:0000256" key="2">
    <source>
        <dbReference type="ARBA" id="ARBA00011262"/>
    </source>
</evidence>
<reference evidence="12 13" key="1">
    <citation type="submission" date="2016-12" db="EMBL/GenBank/DDBJ databases">
        <authorList>
            <person name="Song W.-J."/>
            <person name="Kurnit D.M."/>
        </authorList>
    </citation>
    <scope>NUCLEOTIDE SEQUENCE [LARGE SCALE GENOMIC DNA]</scope>
    <source>
        <strain evidence="12 13">DSM 19599</strain>
    </source>
</reference>
<dbReference type="GO" id="GO:0022857">
    <property type="term" value="F:transmembrane transporter activity"/>
    <property type="evidence" value="ECO:0007669"/>
    <property type="project" value="InterPro"/>
</dbReference>
<keyword evidence="8 11" id="KW-0472">Membrane</keyword>
<organism evidence="12 13">
    <name type="scientific">Pseudoxanthobacter soli DSM 19599</name>
    <dbReference type="NCBI Taxonomy" id="1123029"/>
    <lineage>
        <taxon>Bacteria</taxon>
        <taxon>Pseudomonadati</taxon>
        <taxon>Pseudomonadota</taxon>
        <taxon>Alphaproteobacteria</taxon>
        <taxon>Hyphomicrobiales</taxon>
        <taxon>Segnochrobactraceae</taxon>
        <taxon>Pseudoxanthobacter</taxon>
    </lineage>
</organism>
<sequence length="330" mass="34481">MTILSSHAAEGLLGRAAVSTRRCLAGPAPLLMALIALCLLLGLTKPQFATYNNLYSVLYGVSLNAFAVLGFTLVMAGGEIDLSVGSVFAFTGMATGMLMAEGVPVYPAIGIALVGAALIGFVNGFLVVRFRVNSLMLTIGTMLVVRGLADVMASTLSGATFAKPFREVARIRVGDVNLWLVVLIVLTILFGVFERRHRIARRIFQIGESPETAVIYGVRAGALKLSLFVLSAVTAGIGGILAASRNTHADPKIGLGLEFLLVTAAIIGGASLSGGRGSVPGAVLGLLFLAVIVNGMVMFDVEPLIQQLVIGVLLVAAVSFDLLVRRWSGR</sequence>
<keyword evidence="5" id="KW-0997">Cell inner membrane</keyword>
<keyword evidence="4" id="KW-1003">Cell membrane</keyword>
<dbReference type="CDD" id="cd06579">
    <property type="entry name" value="TM_PBP1_transp_AraH_like"/>
    <property type="match status" value="1"/>
</dbReference>
<dbReference type="Proteomes" id="UP000186406">
    <property type="component" value="Unassembled WGS sequence"/>
</dbReference>
<feature type="transmembrane region" description="Helical" evidence="11">
    <location>
        <begin position="106"/>
        <end position="128"/>
    </location>
</feature>
<evidence type="ECO:0000256" key="6">
    <source>
        <dbReference type="ARBA" id="ARBA00022692"/>
    </source>
</evidence>
<feature type="transmembrane region" description="Helical" evidence="11">
    <location>
        <begin position="279"/>
        <end position="299"/>
    </location>
</feature>
<evidence type="ECO:0000256" key="5">
    <source>
        <dbReference type="ARBA" id="ARBA00022519"/>
    </source>
</evidence>
<feature type="transmembrane region" description="Helical" evidence="11">
    <location>
        <begin position="225"/>
        <end position="243"/>
    </location>
</feature>
<evidence type="ECO:0000256" key="8">
    <source>
        <dbReference type="ARBA" id="ARBA00023136"/>
    </source>
</evidence>
<protein>
    <recommendedName>
        <fullName evidence="10">Autoinducer 2 import system permease protein LsrD</fullName>
    </recommendedName>
</protein>
<keyword evidence="3" id="KW-0813">Transport</keyword>
<evidence type="ECO:0000256" key="3">
    <source>
        <dbReference type="ARBA" id="ARBA00022448"/>
    </source>
</evidence>
<accession>A0A1M7ZLY0</accession>
<dbReference type="InterPro" id="IPR001851">
    <property type="entry name" value="ABC_transp_permease"/>
</dbReference>
<proteinExistence type="predicted"/>
<dbReference type="OrthoDB" id="8440503at2"/>
<comment type="subcellular location">
    <subcellularLocation>
        <location evidence="1">Cell membrane</location>
        <topology evidence="1">Multi-pass membrane protein</topology>
    </subcellularLocation>
</comment>